<keyword evidence="1" id="KW-0732">Signal</keyword>
<feature type="chain" id="PRO_5046841046" description="DUF4468 domain-containing protein" evidence="1">
    <location>
        <begin position="20"/>
        <end position="169"/>
    </location>
</feature>
<organism evidence="2 3">
    <name type="scientific">Chryseobacterium camelliae</name>
    <dbReference type="NCBI Taxonomy" id="1265445"/>
    <lineage>
        <taxon>Bacteria</taxon>
        <taxon>Pseudomonadati</taxon>
        <taxon>Bacteroidota</taxon>
        <taxon>Flavobacteriia</taxon>
        <taxon>Flavobacteriales</taxon>
        <taxon>Weeksellaceae</taxon>
        <taxon>Chryseobacterium group</taxon>
        <taxon>Chryseobacterium</taxon>
    </lineage>
</organism>
<protein>
    <recommendedName>
        <fullName evidence="4">DUF4468 domain-containing protein</fullName>
    </recommendedName>
</protein>
<evidence type="ECO:0000256" key="1">
    <source>
        <dbReference type="SAM" id="SignalP"/>
    </source>
</evidence>
<accession>A0ABY7QMF5</accession>
<keyword evidence="3" id="KW-1185">Reference proteome</keyword>
<sequence>MKKLFLLFAFIACGFTATAQTKEETINWIKEKLAKYFEDKSYKRGCKIGCSYTFHNVEINECEIKYKVEYWWGFSGGTTEGYNFILPTQDLKINNEGEFVLNYENIEKIQTSSTFHSKHGEALDKPKHISGTQYEFGINIRGEVDLVNRIQKAITHLASFCPPKEKETF</sequence>
<evidence type="ECO:0008006" key="4">
    <source>
        <dbReference type="Google" id="ProtNLM"/>
    </source>
</evidence>
<dbReference type="EMBL" id="CP115859">
    <property type="protein sequence ID" value="WBV60835.1"/>
    <property type="molecule type" value="Genomic_DNA"/>
</dbReference>
<dbReference type="RefSeq" id="WP_271149147.1">
    <property type="nucleotide sequence ID" value="NZ_CP115859.1"/>
</dbReference>
<reference evidence="2 3" key="1">
    <citation type="submission" date="2023-01" db="EMBL/GenBank/DDBJ databases">
        <title>Complete genome of Chryseobacterium camelliae VAN22-5A.</title>
        <authorList>
            <person name="Zong G."/>
            <person name="Cao G."/>
        </authorList>
    </citation>
    <scope>NUCLEOTIDE SEQUENCE [LARGE SCALE GENOMIC DNA]</scope>
    <source>
        <strain evidence="2 3">VAN22-5A</strain>
    </source>
</reference>
<evidence type="ECO:0000313" key="2">
    <source>
        <dbReference type="EMBL" id="WBV60835.1"/>
    </source>
</evidence>
<feature type="signal peptide" evidence="1">
    <location>
        <begin position="1"/>
        <end position="19"/>
    </location>
</feature>
<name>A0ABY7QMF5_9FLAO</name>
<evidence type="ECO:0000313" key="3">
    <source>
        <dbReference type="Proteomes" id="UP001210978"/>
    </source>
</evidence>
<proteinExistence type="predicted"/>
<gene>
    <name evidence="2" type="ORF">PFY12_01640</name>
</gene>
<dbReference type="Proteomes" id="UP001210978">
    <property type="component" value="Chromosome"/>
</dbReference>